<proteinExistence type="predicted"/>
<keyword evidence="1" id="KW-0472">Membrane</keyword>
<accession>A0A1W2H2T4</accession>
<name>A0A1W2H2T4_9BACT</name>
<dbReference type="AlphaFoldDB" id="A0A1W2H2T4"/>
<dbReference type="EMBL" id="LT838813">
    <property type="protein sequence ID" value="SMD43233.1"/>
    <property type="molecule type" value="Genomic_DNA"/>
</dbReference>
<feature type="transmembrane region" description="Helical" evidence="1">
    <location>
        <begin position="68"/>
        <end position="89"/>
    </location>
</feature>
<feature type="transmembrane region" description="Helical" evidence="1">
    <location>
        <begin position="42"/>
        <end position="62"/>
    </location>
</feature>
<organism evidence="2 3">
    <name type="scientific">Aquiflexum balticum DSM 16537</name>
    <dbReference type="NCBI Taxonomy" id="758820"/>
    <lineage>
        <taxon>Bacteria</taxon>
        <taxon>Pseudomonadati</taxon>
        <taxon>Bacteroidota</taxon>
        <taxon>Cytophagia</taxon>
        <taxon>Cytophagales</taxon>
        <taxon>Cyclobacteriaceae</taxon>
        <taxon>Aquiflexum</taxon>
    </lineage>
</organism>
<keyword evidence="1" id="KW-1133">Transmembrane helix</keyword>
<dbReference type="RefSeq" id="WP_231955528.1">
    <property type="nucleotide sequence ID" value="NZ_LT838813.1"/>
</dbReference>
<keyword evidence="1" id="KW-0812">Transmembrane</keyword>
<sequence length="90" mass="10626">MAYSFWREMIGYMWLDENLELVQSDHPDVPYFHSSEELYLKVLFIFGLIFSLILIGAVTFTIKQKWGWVFFFFVLSMMTILAVMVNGAIK</sequence>
<gene>
    <name evidence="2" type="ORF">SAMN00777080_1818</name>
</gene>
<dbReference type="STRING" id="758820.SAMN00777080_1818"/>
<evidence type="ECO:0000313" key="3">
    <source>
        <dbReference type="Proteomes" id="UP000192333"/>
    </source>
</evidence>
<keyword evidence="3" id="KW-1185">Reference proteome</keyword>
<dbReference type="Proteomes" id="UP000192333">
    <property type="component" value="Chromosome I"/>
</dbReference>
<evidence type="ECO:0000313" key="2">
    <source>
        <dbReference type="EMBL" id="SMD43233.1"/>
    </source>
</evidence>
<evidence type="ECO:0000256" key="1">
    <source>
        <dbReference type="SAM" id="Phobius"/>
    </source>
</evidence>
<protein>
    <submittedName>
        <fullName evidence="2">Uncharacterized protein</fullName>
    </submittedName>
</protein>
<reference evidence="3" key="1">
    <citation type="submission" date="2017-04" db="EMBL/GenBank/DDBJ databases">
        <authorList>
            <person name="Varghese N."/>
            <person name="Submissions S."/>
        </authorList>
    </citation>
    <scope>NUCLEOTIDE SEQUENCE [LARGE SCALE GENOMIC DNA]</scope>
    <source>
        <strain evidence="3">DSM 16537</strain>
    </source>
</reference>